<dbReference type="InterPro" id="IPR013525">
    <property type="entry name" value="ABC2_TM"/>
</dbReference>
<keyword evidence="3 5" id="KW-1133">Transmembrane helix</keyword>
<feature type="transmembrane region" description="Helical" evidence="5">
    <location>
        <begin position="349"/>
        <end position="370"/>
    </location>
</feature>
<comment type="subcellular location">
    <subcellularLocation>
        <location evidence="1">Membrane</location>
        <topology evidence="1">Multi-pass membrane protein</topology>
    </subcellularLocation>
</comment>
<proteinExistence type="predicted"/>
<dbReference type="PANTHER" id="PTHR43077">
    <property type="entry name" value="TRANSPORT PERMEASE YVFS-RELATED"/>
    <property type="match status" value="1"/>
</dbReference>
<dbReference type="RefSeq" id="WP_006702342.1">
    <property type="nucleotide sequence ID" value="NZ_KI391971.1"/>
</dbReference>
<gene>
    <name evidence="7" type="ORF">HMPREF0446_00069</name>
</gene>
<dbReference type="GO" id="GO:0140359">
    <property type="term" value="F:ABC-type transporter activity"/>
    <property type="evidence" value="ECO:0007669"/>
    <property type="project" value="InterPro"/>
</dbReference>
<organism evidence="7 8">
    <name type="scientific">Granulicatella elegans ATCC 700633</name>
    <dbReference type="NCBI Taxonomy" id="626369"/>
    <lineage>
        <taxon>Bacteria</taxon>
        <taxon>Bacillati</taxon>
        <taxon>Bacillota</taxon>
        <taxon>Bacilli</taxon>
        <taxon>Lactobacillales</taxon>
        <taxon>Carnobacteriaceae</taxon>
        <taxon>Granulicatella</taxon>
    </lineage>
</organism>
<evidence type="ECO:0000259" key="6">
    <source>
        <dbReference type="Pfam" id="PF12698"/>
    </source>
</evidence>
<dbReference type="EMBL" id="ACRF02000016">
    <property type="protein sequence ID" value="EEW93187.1"/>
    <property type="molecule type" value="Genomic_DNA"/>
</dbReference>
<feature type="transmembrane region" description="Helical" evidence="5">
    <location>
        <begin position="185"/>
        <end position="206"/>
    </location>
</feature>
<evidence type="ECO:0000256" key="5">
    <source>
        <dbReference type="SAM" id="Phobius"/>
    </source>
</evidence>
<evidence type="ECO:0000256" key="3">
    <source>
        <dbReference type="ARBA" id="ARBA00022989"/>
    </source>
</evidence>
<evidence type="ECO:0000256" key="1">
    <source>
        <dbReference type="ARBA" id="ARBA00004141"/>
    </source>
</evidence>
<evidence type="ECO:0000256" key="2">
    <source>
        <dbReference type="ARBA" id="ARBA00022692"/>
    </source>
</evidence>
<dbReference type="STRING" id="626369.HMPREF0446_00069"/>
<feature type="transmembrane region" description="Helical" evidence="5">
    <location>
        <begin position="295"/>
        <end position="316"/>
    </location>
</feature>
<name>D0BJD4_9LACT</name>
<feature type="transmembrane region" description="Helical" evidence="5">
    <location>
        <begin position="266"/>
        <end position="288"/>
    </location>
</feature>
<evidence type="ECO:0000313" key="7">
    <source>
        <dbReference type="EMBL" id="EEW93187.1"/>
    </source>
</evidence>
<reference evidence="7" key="2">
    <citation type="submission" date="2011-10" db="EMBL/GenBank/DDBJ databases">
        <title>The Genome Sequence of Granulicatella elegans ATCC 700633.</title>
        <authorList>
            <consortium name="The Broad Institute Genome Sequencing Platform"/>
            <consortium name="The Broad Institute Genome Sequencing Center for Infectious Disease"/>
            <person name="Earl A."/>
            <person name="Ward D."/>
            <person name="Feldgarden M."/>
            <person name="Gevers D."/>
            <person name="Sibley C.D."/>
            <person name="Field T.R."/>
            <person name="Grinwis M."/>
            <person name="Eshaghurshan C.S."/>
            <person name="Surette M.G."/>
            <person name="Young S.K."/>
            <person name="Zeng Q."/>
            <person name="Gargeya S."/>
            <person name="Fitzgerald M."/>
            <person name="Haas B."/>
            <person name="Abouelleil A."/>
            <person name="Alvarado L."/>
            <person name="Arachchi H.M."/>
            <person name="Berlin A."/>
            <person name="Brown A."/>
            <person name="Chapman S.B."/>
            <person name="Chen Z."/>
            <person name="Dunbar C."/>
            <person name="Freedman E."/>
            <person name="Gearin G."/>
            <person name="Goldberg J."/>
            <person name="Griggs A."/>
            <person name="Gujja S."/>
            <person name="Heiman D."/>
            <person name="Howarth C."/>
            <person name="Larson L."/>
            <person name="Lui A."/>
            <person name="MacDonald P.J.P."/>
            <person name="Montmayeur A."/>
            <person name="Murphy C."/>
            <person name="Neiman D."/>
            <person name="Pearson M."/>
            <person name="Priest M."/>
            <person name="Roberts A."/>
            <person name="Saif S."/>
            <person name="Shea T."/>
            <person name="Shenoy N."/>
            <person name="Sisk P."/>
            <person name="Stolte C."/>
            <person name="Sykes S."/>
            <person name="Wortman J."/>
            <person name="Nusbaum C."/>
            <person name="Birren B."/>
        </authorList>
    </citation>
    <scope>NUCLEOTIDE SEQUENCE [LARGE SCALE GENOMIC DNA]</scope>
    <source>
        <strain evidence="7">ATCC 700633</strain>
    </source>
</reference>
<keyword evidence="8" id="KW-1185">Reference proteome</keyword>
<evidence type="ECO:0000313" key="8">
    <source>
        <dbReference type="Proteomes" id="UP000002939"/>
    </source>
</evidence>
<dbReference type="eggNOG" id="COG0842">
    <property type="taxonomic scope" value="Bacteria"/>
</dbReference>
<dbReference type="GO" id="GO:0016020">
    <property type="term" value="C:membrane"/>
    <property type="evidence" value="ECO:0007669"/>
    <property type="project" value="UniProtKB-SubCell"/>
</dbReference>
<feature type="transmembrane region" description="Helical" evidence="5">
    <location>
        <begin position="227"/>
        <end position="254"/>
    </location>
</feature>
<dbReference type="PANTHER" id="PTHR43077:SF10">
    <property type="entry name" value="TRANSPORT PERMEASE PROTEIN"/>
    <property type="match status" value="1"/>
</dbReference>
<reference evidence="7" key="1">
    <citation type="submission" date="2009-09" db="EMBL/GenBank/DDBJ databases">
        <authorList>
            <consortium name="The Broad Institute Genome Sequencing Platform"/>
            <person name="Ward D."/>
            <person name="Feldgarden M."/>
            <person name="Earl A."/>
            <person name="Young S.K."/>
            <person name="Zeng Q."/>
            <person name="Koehrsen M."/>
            <person name="Alvarado L."/>
            <person name="Berlin A."/>
            <person name="Bochicchio J."/>
            <person name="Borenstein D."/>
            <person name="Chapman S.B."/>
            <person name="Chen Z."/>
            <person name="Engels R."/>
            <person name="Freedman E."/>
            <person name="Gellesch M."/>
            <person name="Goldberg J."/>
            <person name="Griggs A."/>
            <person name="Gujja S."/>
            <person name="Heilman E."/>
            <person name="Heiman D."/>
            <person name="Hepburn T."/>
            <person name="Howarth C."/>
            <person name="Jen D."/>
            <person name="Larson L."/>
            <person name="Lewis B."/>
            <person name="Mehta T."/>
            <person name="Park D."/>
            <person name="Pearson M."/>
            <person name="Roberts A."/>
            <person name="Saif S."/>
            <person name="Shea T."/>
            <person name="Shenoy N."/>
            <person name="Sisk P."/>
            <person name="Stolte C."/>
            <person name="Sykes S."/>
            <person name="Thomson T."/>
            <person name="Walk T."/>
            <person name="White J."/>
            <person name="Yandava C."/>
            <person name="Sibley C.D."/>
            <person name="Field T.R."/>
            <person name="Grinwis M."/>
            <person name="Eshaghurshan C.S."/>
            <person name="Surette M.G."/>
            <person name="Haas B."/>
            <person name="Nusbaum C."/>
            <person name="Birren B."/>
        </authorList>
    </citation>
    <scope>NUCLEOTIDE SEQUENCE [LARGE SCALE GENOMIC DNA]</scope>
    <source>
        <strain evidence="7">ATCC 700633</strain>
    </source>
</reference>
<feature type="domain" description="ABC-2 type transporter transmembrane" evidence="6">
    <location>
        <begin position="20"/>
        <end position="368"/>
    </location>
</feature>
<dbReference type="HOGENOM" id="CLU_051632_1_1_9"/>
<dbReference type="OrthoDB" id="9774039at2"/>
<keyword evidence="2 5" id="KW-0812">Transmembrane</keyword>
<comment type="caution">
    <text evidence="7">The sequence shown here is derived from an EMBL/GenBank/DDBJ whole genome shotgun (WGS) entry which is preliminary data.</text>
</comment>
<dbReference type="Pfam" id="PF12698">
    <property type="entry name" value="ABC2_membrane_3"/>
    <property type="match status" value="1"/>
</dbReference>
<dbReference type="Proteomes" id="UP000002939">
    <property type="component" value="Unassembled WGS sequence"/>
</dbReference>
<accession>D0BJD4</accession>
<sequence length="379" mass="42967">MTVYKYFLKLTNRYKIYGIIYLVIFMGMALLQISKIDERKYFEDVPVKMMIKDESNGTNEIINQLIQTLQKKHKVQKTTKSDTSMKEAIYAGDVDAGLWIPSDAQSKLEKEQEVVEMEISNSLSGHLIREYVNSYLRYAVALKKEGDFNPEKIEKIMDQEVKVMLLSKEEAVSSQYSKEKLGENYFTYSPFIYFSVFIYLFGTIFSKMKGKEVAKRITIAMKDERRVMLEQFLAGLTIVALIVGINLIFVGIIAPEFYASSQALKILLLSTASAISAYALSFLCAVVIGENQYAYSAASTIFGMGLAFLSGIFVPLELVSSYGVNIAKFFPVYYVTSAASNSSTEFSSYAFHLGMIVLFTILYIVMAFSVQRIRRKKFI</sequence>
<keyword evidence="4 5" id="KW-0472">Membrane</keyword>
<feature type="transmembrane region" description="Helical" evidence="5">
    <location>
        <begin position="14"/>
        <end position="33"/>
    </location>
</feature>
<evidence type="ECO:0000256" key="4">
    <source>
        <dbReference type="ARBA" id="ARBA00023136"/>
    </source>
</evidence>
<protein>
    <recommendedName>
        <fullName evidence="6">ABC-2 type transporter transmembrane domain-containing protein</fullName>
    </recommendedName>
</protein>
<dbReference type="AlphaFoldDB" id="D0BJD4"/>
<dbReference type="InterPro" id="IPR051328">
    <property type="entry name" value="T7SS_ABC-Transporter"/>
</dbReference>